<evidence type="ECO:0000256" key="3">
    <source>
        <dbReference type="HAMAP-Rule" id="MF_00187"/>
    </source>
</evidence>
<dbReference type="Proteomes" id="UP001138757">
    <property type="component" value="Unassembled WGS sequence"/>
</dbReference>
<evidence type="ECO:0000313" key="5">
    <source>
        <dbReference type="Proteomes" id="UP001138757"/>
    </source>
</evidence>
<organism evidence="4 5">
    <name type="scientific">Sphingobium nicotianae</name>
    <dbReference type="NCBI Taxonomy" id="2782607"/>
    <lineage>
        <taxon>Bacteria</taxon>
        <taxon>Pseudomonadati</taxon>
        <taxon>Pseudomonadota</taxon>
        <taxon>Alphaproteobacteria</taxon>
        <taxon>Sphingomonadales</taxon>
        <taxon>Sphingomonadaceae</taxon>
        <taxon>Sphingobium</taxon>
    </lineage>
</organism>
<dbReference type="GO" id="GO:0016783">
    <property type="term" value="F:sulfurtransferase activity"/>
    <property type="evidence" value="ECO:0007669"/>
    <property type="project" value="InterPro"/>
</dbReference>
<feature type="active site" description="Cysteine persulfide intermediate" evidence="3">
    <location>
        <position position="113"/>
    </location>
</feature>
<dbReference type="GO" id="GO:0005737">
    <property type="term" value="C:cytoplasm"/>
    <property type="evidence" value="ECO:0007669"/>
    <property type="project" value="UniProtKB-SubCell"/>
</dbReference>
<evidence type="ECO:0000313" key="4">
    <source>
        <dbReference type="EMBL" id="MBT2187047.1"/>
    </source>
</evidence>
<comment type="caution">
    <text evidence="4">The sequence shown here is derived from an EMBL/GenBank/DDBJ whole genome shotgun (WGS) entry which is preliminary data.</text>
</comment>
<dbReference type="GO" id="GO:0097163">
    <property type="term" value="F:sulfur carrier activity"/>
    <property type="evidence" value="ECO:0007669"/>
    <property type="project" value="UniProtKB-UniRule"/>
</dbReference>
<dbReference type="SUPFAM" id="SSF53927">
    <property type="entry name" value="Cytidine deaminase-like"/>
    <property type="match status" value="1"/>
</dbReference>
<evidence type="ECO:0000256" key="2">
    <source>
        <dbReference type="ARBA" id="ARBA00023150"/>
    </source>
</evidence>
<keyword evidence="1 3" id="KW-0963">Cytoplasm</keyword>
<dbReference type="Pfam" id="PF02634">
    <property type="entry name" value="FdhD-NarQ"/>
    <property type="match status" value="1"/>
</dbReference>
<dbReference type="PIRSF" id="PIRSF015626">
    <property type="entry name" value="FdhD"/>
    <property type="match status" value="1"/>
</dbReference>
<evidence type="ECO:0000256" key="1">
    <source>
        <dbReference type="ARBA" id="ARBA00022490"/>
    </source>
</evidence>
<dbReference type="AlphaFoldDB" id="A0A9X1IR11"/>
<comment type="subcellular location">
    <subcellularLocation>
        <location evidence="3">Cytoplasm</location>
    </subcellularLocation>
</comment>
<dbReference type="EMBL" id="JAHGAW010000005">
    <property type="protein sequence ID" value="MBT2187047.1"/>
    <property type="molecule type" value="Genomic_DNA"/>
</dbReference>
<dbReference type="HAMAP" id="MF_00187">
    <property type="entry name" value="FdhD"/>
    <property type="match status" value="1"/>
</dbReference>
<protein>
    <recommendedName>
        <fullName evidence="3">Sulfur carrier protein FdhD</fullName>
    </recommendedName>
</protein>
<keyword evidence="5" id="KW-1185">Reference proteome</keyword>
<dbReference type="Gene3D" id="3.10.20.10">
    <property type="match status" value="1"/>
</dbReference>
<dbReference type="PANTHER" id="PTHR30592:SF1">
    <property type="entry name" value="SULFUR CARRIER PROTEIN FDHD"/>
    <property type="match status" value="1"/>
</dbReference>
<accession>A0A9X1IR11</accession>
<keyword evidence="2 3" id="KW-0501">Molybdenum cofactor biosynthesis</keyword>
<dbReference type="Gene3D" id="3.40.140.10">
    <property type="entry name" value="Cytidine Deaminase, domain 2"/>
    <property type="match status" value="1"/>
</dbReference>
<dbReference type="InterPro" id="IPR016193">
    <property type="entry name" value="Cytidine_deaminase-like"/>
</dbReference>
<dbReference type="RefSeq" id="WP_214622800.1">
    <property type="nucleotide sequence ID" value="NZ_JAHGAW010000005.1"/>
</dbReference>
<dbReference type="NCBIfam" id="TIGR00129">
    <property type="entry name" value="fdhD_narQ"/>
    <property type="match status" value="1"/>
</dbReference>
<proteinExistence type="inferred from homology"/>
<sequence>MATAPSVAPSATLTALRPDGTARPVDRPFAPEIPVALEYNGLSYAVMMASPSDLEDFITGFALTEGLASRVEDVTGIDIAETDLGWIARATITSLALEKLEERVRTRVAESSCGLCGIDNLEVIAKPLPPVAPHSPIEPAAIFRALEGLRDRQPGNRATGGMHAAAYVAPDGGIIAVREDVGRHNALDKLIGAMARAGQPLGGGFLLSTARCSYEIVEKAVRAGATTLVTISVPTSMAAARAQAAGLSLFALARPDEVLRVTA</sequence>
<dbReference type="InterPro" id="IPR003786">
    <property type="entry name" value="FdhD"/>
</dbReference>
<dbReference type="GO" id="GO:0006777">
    <property type="term" value="P:Mo-molybdopterin cofactor biosynthetic process"/>
    <property type="evidence" value="ECO:0007669"/>
    <property type="project" value="UniProtKB-UniRule"/>
</dbReference>
<comment type="caution">
    <text evidence="3">Lacks conserved residue(s) required for the propagation of feature annotation.</text>
</comment>
<comment type="similarity">
    <text evidence="3">Belongs to the FdhD family.</text>
</comment>
<gene>
    <name evidence="3 4" type="primary">fdhD</name>
    <name evidence="4" type="ORF">KK488_08825</name>
</gene>
<comment type="function">
    <text evidence="3">Required for formate dehydrogenase (FDH) activity. Acts as a sulfur carrier protein that transfers sulfur from IscS to the molybdenum cofactor prior to its insertion into FDH.</text>
</comment>
<reference evidence="4" key="1">
    <citation type="submission" date="2021-05" db="EMBL/GenBank/DDBJ databases">
        <title>Genome of Sphingobium sp. strain.</title>
        <authorList>
            <person name="Fan R."/>
        </authorList>
    </citation>
    <scope>NUCLEOTIDE SEQUENCE</scope>
    <source>
        <strain evidence="4">H33</strain>
    </source>
</reference>
<name>A0A9X1IR11_9SPHN</name>
<dbReference type="PANTHER" id="PTHR30592">
    <property type="entry name" value="FORMATE DEHYDROGENASE"/>
    <property type="match status" value="1"/>
</dbReference>